<dbReference type="Pfam" id="PF14833">
    <property type="entry name" value="NAD_binding_11"/>
    <property type="match status" value="1"/>
</dbReference>
<evidence type="ECO:0000313" key="8">
    <source>
        <dbReference type="EMBL" id="PWN88792.1"/>
    </source>
</evidence>
<dbReference type="Gene3D" id="1.10.1040.10">
    <property type="entry name" value="N-(1-d-carboxylethyl)-l-norvaline Dehydrogenase, domain 2"/>
    <property type="match status" value="1"/>
</dbReference>
<feature type="domain" description="6-phosphogluconate dehydrogenase NADP-binding" evidence="6">
    <location>
        <begin position="10"/>
        <end position="174"/>
    </location>
</feature>
<keyword evidence="5" id="KW-0732">Signal</keyword>
<accession>A0A316YHZ6</accession>
<dbReference type="AlphaFoldDB" id="A0A316YHZ6"/>
<dbReference type="InParanoid" id="A0A316YHZ6"/>
<dbReference type="STRING" id="215250.A0A316YHZ6"/>
<dbReference type="InterPro" id="IPR036291">
    <property type="entry name" value="NAD(P)-bd_dom_sf"/>
</dbReference>
<keyword evidence="9" id="KW-1185">Reference proteome</keyword>
<reference evidence="8 9" key="1">
    <citation type="journal article" date="2018" name="Mol. Biol. Evol.">
        <title>Broad Genomic Sampling Reveals a Smut Pathogenic Ancestry of the Fungal Clade Ustilaginomycotina.</title>
        <authorList>
            <person name="Kijpornyongpan T."/>
            <person name="Mondo S.J."/>
            <person name="Barry K."/>
            <person name="Sandor L."/>
            <person name="Lee J."/>
            <person name="Lipzen A."/>
            <person name="Pangilinan J."/>
            <person name="LaButti K."/>
            <person name="Hainaut M."/>
            <person name="Henrissat B."/>
            <person name="Grigoriev I.V."/>
            <person name="Spatafora J.W."/>
            <person name="Aime M.C."/>
        </authorList>
    </citation>
    <scope>NUCLEOTIDE SEQUENCE [LARGE SCALE GENOMIC DNA]</scope>
    <source>
        <strain evidence="8 9">MCA 4198</strain>
    </source>
</reference>
<evidence type="ECO:0000256" key="3">
    <source>
        <dbReference type="ARBA" id="ARBA00023027"/>
    </source>
</evidence>
<dbReference type="Gene3D" id="3.40.50.720">
    <property type="entry name" value="NAD(P)-binding Rossmann-like Domain"/>
    <property type="match status" value="1"/>
</dbReference>
<dbReference type="InterPro" id="IPR013328">
    <property type="entry name" value="6PGD_dom2"/>
</dbReference>
<dbReference type="SUPFAM" id="SSF48179">
    <property type="entry name" value="6-phosphogluconate dehydrogenase C-terminal domain-like"/>
    <property type="match status" value="1"/>
</dbReference>
<evidence type="ECO:0000256" key="4">
    <source>
        <dbReference type="PIRSR" id="PIRSR000103-1"/>
    </source>
</evidence>
<dbReference type="Proteomes" id="UP000245768">
    <property type="component" value="Unassembled WGS sequence"/>
</dbReference>
<gene>
    <name evidence="8" type="ORF">FA10DRAFT_303716</name>
</gene>
<organism evidence="8 9">
    <name type="scientific">Acaromyces ingoldii</name>
    <dbReference type="NCBI Taxonomy" id="215250"/>
    <lineage>
        <taxon>Eukaryota</taxon>
        <taxon>Fungi</taxon>
        <taxon>Dikarya</taxon>
        <taxon>Basidiomycota</taxon>
        <taxon>Ustilaginomycotina</taxon>
        <taxon>Exobasidiomycetes</taxon>
        <taxon>Exobasidiales</taxon>
        <taxon>Cryptobasidiaceae</taxon>
        <taxon>Acaromyces</taxon>
    </lineage>
</organism>
<protein>
    <submittedName>
        <fullName evidence="8">Uncharacterized protein</fullName>
    </submittedName>
</protein>
<dbReference type="InterPro" id="IPR029154">
    <property type="entry name" value="HIBADH-like_NADP-bd"/>
</dbReference>
<dbReference type="InterPro" id="IPR051265">
    <property type="entry name" value="HIBADH-related_NP60_sf"/>
</dbReference>
<dbReference type="GeneID" id="37047189"/>
<dbReference type="RefSeq" id="XP_025375990.1">
    <property type="nucleotide sequence ID" value="XM_025525273.1"/>
</dbReference>
<dbReference type="EMBL" id="KZ819638">
    <property type="protein sequence ID" value="PWN88792.1"/>
    <property type="molecule type" value="Genomic_DNA"/>
</dbReference>
<dbReference type="Pfam" id="PF03446">
    <property type="entry name" value="NAD_binding_2"/>
    <property type="match status" value="1"/>
</dbReference>
<dbReference type="PANTHER" id="PTHR43580:SF8">
    <property type="entry name" value="6-PHOSPHOGLUCONATE DEHYDROGENASE NADP-BINDING DOMAIN-CONTAINING PROTEIN-RELATED"/>
    <property type="match status" value="1"/>
</dbReference>
<evidence type="ECO:0000259" key="6">
    <source>
        <dbReference type="Pfam" id="PF03446"/>
    </source>
</evidence>
<keyword evidence="2" id="KW-0560">Oxidoreductase</keyword>
<dbReference type="InterPro" id="IPR006115">
    <property type="entry name" value="6PGDH_NADP-bd"/>
</dbReference>
<feature type="signal peptide" evidence="5">
    <location>
        <begin position="1"/>
        <end position="23"/>
    </location>
</feature>
<dbReference type="PIRSF" id="PIRSF000103">
    <property type="entry name" value="HIBADH"/>
    <property type="match status" value="1"/>
</dbReference>
<evidence type="ECO:0000313" key="9">
    <source>
        <dbReference type="Proteomes" id="UP000245768"/>
    </source>
</evidence>
<keyword evidence="3" id="KW-0520">NAD</keyword>
<dbReference type="InterPro" id="IPR008927">
    <property type="entry name" value="6-PGluconate_DH-like_C_sf"/>
</dbReference>
<evidence type="ECO:0000259" key="7">
    <source>
        <dbReference type="Pfam" id="PF14833"/>
    </source>
</evidence>
<evidence type="ECO:0000256" key="2">
    <source>
        <dbReference type="ARBA" id="ARBA00023002"/>
    </source>
</evidence>
<dbReference type="OrthoDB" id="435038at2759"/>
<name>A0A316YHZ6_9BASI</name>
<dbReference type="GO" id="GO:0051287">
    <property type="term" value="F:NAD binding"/>
    <property type="evidence" value="ECO:0007669"/>
    <property type="project" value="InterPro"/>
</dbReference>
<dbReference type="SUPFAM" id="SSF51735">
    <property type="entry name" value="NAD(P)-binding Rossmann-fold domains"/>
    <property type="match status" value="1"/>
</dbReference>
<proteinExistence type="inferred from homology"/>
<feature type="domain" description="3-hydroxyisobutyrate dehydrogenase-like NAD-binding" evidence="7">
    <location>
        <begin position="188"/>
        <end position="312"/>
    </location>
</feature>
<dbReference type="InterPro" id="IPR015815">
    <property type="entry name" value="HIBADH-related"/>
</dbReference>
<dbReference type="PANTHER" id="PTHR43580">
    <property type="entry name" value="OXIDOREDUCTASE GLYR1-RELATED"/>
    <property type="match status" value="1"/>
</dbReference>
<feature type="chain" id="PRO_5016297348" evidence="5">
    <location>
        <begin position="24"/>
        <end position="326"/>
    </location>
</feature>
<sequence>MVAIMSQARLGWIGLGTMGLAMASHLQRHLNDVSGEPLCCWNRTPEKGAPVVKLGARMVSNVEEVAKQCDVIFHCLSDDAAVKSSLTRILAALREKEGQKKKKQKTVLVELSTVHPDTIAWLADEVSRDNIAGIVSSPVMGSASAAEKGQLLALVSSTDACSADIVKPYLEGIVAQRALFLGCDVCKASQLKLVANSLLLGITEAVSAAHVMAQKVGVGSGALHSLIEGMFTPASALYNYSDRIVSGAYKQPVDGTPSFRVELAIKDGKHALALANGVGMDHQALKLALSHLEEARMAVPLSEGQLDSTAMAGAIRVRSGLTFKDE</sequence>
<dbReference type="GO" id="GO:0016491">
    <property type="term" value="F:oxidoreductase activity"/>
    <property type="evidence" value="ECO:0007669"/>
    <property type="project" value="UniProtKB-KW"/>
</dbReference>
<comment type="similarity">
    <text evidence="1">Belongs to the HIBADH-related family. NP60 subfamily.</text>
</comment>
<feature type="active site" evidence="4">
    <location>
        <position position="192"/>
    </location>
</feature>
<dbReference type="GO" id="GO:0050661">
    <property type="term" value="F:NADP binding"/>
    <property type="evidence" value="ECO:0007669"/>
    <property type="project" value="InterPro"/>
</dbReference>
<evidence type="ECO:0000256" key="1">
    <source>
        <dbReference type="ARBA" id="ARBA00007598"/>
    </source>
</evidence>
<evidence type="ECO:0000256" key="5">
    <source>
        <dbReference type="SAM" id="SignalP"/>
    </source>
</evidence>